<dbReference type="PANTHER" id="PTHR43479:SF7">
    <property type="entry name" value="TETR-FAMILY TRANSCRIPTIONAL REGULATOR"/>
    <property type="match status" value="1"/>
</dbReference>
<keyword evidence="1 2" id="KW-0238">DNA-binding</keyword>
<dbReference type="InterPro" id="IPR001647">
    <property type="entry name" value="HTH_TetR"/>
</dbReference>
<dbReference type="EMBL" id="FNJK01000002">
    <property type="protein sequence ID" value="SDO83178.1"/>
    <property type="molecule type" value="Genomic_DNA"/>
</dbReference>
<dbReference type="InterPro" id="IPR039532">
    <property type="entry name" value="TetR_C_Firmicutes"/>
</dbReference>
<dbReference type="PANTHER" id="PTHR43479">
    <property type="entry name" value="ACREF/ENVCD OPERON REPRESSOR-RELATED"/>
    <property type="match status" value="1"/>
</dbReference>
<dbReference type="AlphaFoldDB" id="A0A1H0MRV8"/>
<dbReference type="SUPFAM" id="SSF46689">
    <property type="entry name" value="Homeodomain-like"/>
    <property type="match status" value="1"/>
</dbReference>
<dbReference type="RefSeq" id="WP_200794004.1">
    <property type="nucleotide sequence ID" value="NZ_FNJK01000002.1"/>
</dbReference>
<feature type="domain" description="HTH tetR-type" evidence="3">
    <location>
        <begin position="11"/>
        <end position="71"/>
    </location>
</feature>
<evidence type="ECO:0000259" key="3">
    <source>
        <dbReference type="PROSITE" id="PS50977"/>
    </source>
</evidence>
<evidence type="ECO:0000256" key="2">
    <source>
        <dbReference type="PROSITE-ProRule" id="PRU00335"/>
    </source>
</evidence>
<dbReference type="GO" id="GO:0003677">
    <property type="term" value="F:DNA binding"/>
    <property type="evidence" value="ECO:0007669"/>
    <property type="project" value="UniProtKB-UniRule"/>
</dbReference>
<dbReference type="Pfam" id="PF00440">
    <property type="entry name" value="TetR_N"/>
    <property type="match status" value="1"/>
</dbReference>
<dbReference type="Gene3D" id="1.10.357.10">
    <property type="entry name" value="Tetracycline Repressor, domain 2"/>
    <property type="match status" value="1"/>
</dbReference>
<evidence type="ECO:0000313" key="4">
    <source>
        <dbReference type="EMBL" id="SDO83178.1"/>
    </source>
</evidence>
<dbReference type="Pfam" id="PF14278">
    <property type="entry name" value="TetR_C_8"/>
    <property type="match status" value="1"/>
</dbReference>
<dbReference type="PROSITE" id="PS50977">
    <property type="entry name" value="HTH_TETR_2"/>
    <property type="match status" value="1"/>
</dbReference>
<dbReference type="Proteomes" id="UP000183816">
    <property type="component" value="Unassembled WGS sequence"/>
</dbReference>
<feature type="DNA-binding region" description="H-T-H motif" evidence="2">
    <location>
        <begin position="34"/>
        <end position="53"/>
    </location>
</feature>
<dbReference type="InterPro" id="IPR009057">
    <property type="entry name" value="Homeodomain-like_sf"/>
</dbReference>
<proteinExistence type="predicted"/>
<accession>A0A1H0MRV8</accession>
<sequence>MAVKKEDHRVRYTKMVIKDSLLDLMKERSINKITVTEICKKAGINRNTFYSHYANQFDLLTSIEEELYEDVKQVVKSNMNFESTETLPYELCKYIKKNQNICEILFSENGDKKLLERILYISHDYTIKDWKKGSHPFDEELFENWYTFTAYGTIAIIKKWITNGTIESPEEISNFIDKATEAVSKEFY</sequence>
<evidence type="ECO:0000313" key="5">
    <source>
        <dbReference type="Proteomes" id="UP000183816"/>
    </source>
</evidence>
<evidence type="ECO:0000256" key="1">
    <source>
        <dbReference type="ARBA" id="ARBA00023125"/>
    </source>
</evidence>
<dbReference type="InterPro" id="IPR050624">
    <property type="entry name" value="HTH-type_Tx_Regulator"/>
</dbReference>
<gene>
    <name evidence="4" type="ORF">SAMN05216347_102455</name>
</gene>
<organism evidence="4 5">
    <name type="scientific">Streptococcus equinus</name>
    <name type="common">Streptococcus bovis</name>
    <dbReference type="NCBI Taxonomy" id="1335"/>
    <lineage>
        <taxon>Bacteria</taxon>
        <taxon>Bacillati</taxon>
        <taxon>Bacillota</taxon>
        <taxon>Bacilli</taxon>
        <taxon>Lactobacillales</taxon>
        <taxon>Streptococcaceae</taxon>
        <taxon>Streptococcus</taxon>
    </lineage>
</organism>
<protein>
    <submittedName>
        <fullName evidence="4">Regulatory protein, tetR family</fullName>
    </submittedName>
</protein>
<name>A0A1H0MRV8_STREI</name>
<reference evidence="4 5" key="1">
    <citation type="submission" date="2016-10" db="EMBL/GenBank/DDBJ databases">
        <authorList>
            <person name="de Groot N.N."/>
        </authorList>
    </citation>
    <scope>NUCLEOTIDE SEQUENCE [LARGE SCALE GENOMIC DNA]</scope>
    <source>
        <strain evidence="4 5">Sb04</strain>
    </source>
</reference>